<comment type="caution">
    <text evidence="6">The sequence shown here is derived from an EMBL/GenBank/DDBJ whole genome shotgun (WGS) entry which is preliminary data.</text>
</comment>
<evidence type="ECO:0000313" key="7">
    <source>
        <dbReference type="Proteomes" id="UP001371218"/>
    </source>
</evidence>
<feature type="compositionally biased region" description="Polar residues" evidence="4">
    <location>
        <begin position="331"/>
        <end position="340"/>
    </location>
</feature>
<feature type="region of interest" description="Disordered" evidence="4">
    <location>
        <begin position="227"/>
        <end position="246"/>
    </location>
</feature>
<keyword evidence="3" id="KW-1005">Bacterial flagellum biogenesis</keyword>
<keyword evidence="6" id="KW-0969">Cilium</keyword>
<evidence type="ECO:0000256" key="1">
    <source>
        <dbReference type="ARBA" id="ARBA00003944"/>
    </source>
</evidence>
<evidence type="ECO:0000256" key="4">
    <source>
        <dbReference type="SAM" id="MobiDB-lite"/>
    </source>
</evidence>
<feature type="region of interest" description="Disordered" evidence="4">
    <location>
        <begin position="1"/>
        <end position="117"/>
    </location>
</feature>
<evidence type="ECO:0000256" key="3">
    <source>
        <dbReference type="ARBA" id="ARBA00022795"/>
    </source>
</evidence>
<evidence type="ECO:0000259" key="5">
    <source>
        <dbReference type="Pfam" id="PF02120"/>
    </source>
</evidence>
<name>A0ABU9BXE2_9BURK</name>
<dbReference type="PANTHER" id="PTHR37533:SF2">
    <property type="entry name" value="FLAGELLAR HOOK-LENGTH CONTROL PROTEIN"/>
    <property type="match status" value="1"/>
</dbReference>
<protein>
    <submittedName>
        <fullName evidence="6">Flagellar hook-length control protein FliK</fullName>
    </submittedName>
</protein>
<dbReference type="InterPro" id="IPR052563">
    <property type="entry name" value="FliK"/>
</dbReference>
<evidence type="ECO:0000256" key="2">
    <source>
        <dbReference type="ARBA" id="ARBA00009149"/>
    </source>
</evidence>
<evidence type="ECO:0000313" key="6">
    <source>
        <dbReference type="EMBL" id="MEK8034647.1"/>
    </source>
</evidence>
<dbReference type="Gene3D" id="3.30.750.140">
    <property type="match status" value="1"/>
</dbReference>
<keyword evidence="7" id="KW-1185">Reference proteome</keyword>
<dbReference type="Proteomes" id="UP001371218">
    <property type="component" value="Unassembled WGS sequence"/>
</dbReference>
<reference evidence="6 7" key="1">
    <citation type="submission" date="2024-04" db="EMBL/GenBank/DDBJ databases">
        <title>Novel species of the genus Ideonella isolated from streams.</title>
        <authorList>
            <person name="Lu H."/>
        </authorList>
    </citation>
    <scope>NUCLEOTIDE SEQUENCE [LARGE SCALE GENOMIC DNA]</scope>
    <source>
        <strain evidence="6 7">DXS29W</strain>
    </source>
</reference>
<organism evidence="6 7">
    <name type="scientific">Ideonella lacteola</name>
    <dbReference type="NCBI Taxonomy" id="2984193"/>
    <lineage>
        <taxon>Bacteria</taxon>
        <taxon>Pseudomonadati</taxon>
        <taxon>Pseudomonadota</taxon>
        <taxon>Betaproteobacteria</taxon>
        <taxon>Burkholderiales</taxon>
        <taxon>Sphaerotilaceae</taxon>
        <taxon>Ideonella</taxon>
    </lineage>
</organism>
<keyword evidence="6" id="KW-0966">Cell projection</keyword>
<accession>A0ABU9BXE2</accession>
<dbReference type="InterPro" id="IPR021136">
    <property type="entry name" value="Flagellar_hook_control-like_C"/>
</dbReference>
<keyword evidence="6" id="KW-0282">Flagellum</keyword>
<feature type="compositionally biased region" description="Polar residues" evidence="4">
    <location>
        <begin position="104"/>
        <end position="113"/>
    </location>
</feature>
<gene>
    <name evidence="6" type="ORF">AACH06_27845</name>
</gene>
<proteinExistence type="inferred from homology"/>
<feature type="compositionally biased region" description="Low complexity" evidence="4">
    <location>
        <begin position="15"/>
        <end position="33"/>
    </location>
</feature>
<dbReference type="CDD" id="cd17470">
    <property type="entry name" value="T3SS_Flik_C"/>
    <property type="match status" value="1"/>
</dbReference>
<feature type="domain" description="Flagellar hook-length control protein-like C-terminal" evidence="5">
    <location>
        <begin position="260"/>
        <end position="340"/>
    </location>
</feature>
<dbReference type="InterPro" id="IPR001635">
    <property type="entry name" value="Flag_hook_Flik"/>
</dbReference>
<dbReference type="PANTHER" id="PTHR37533">
    <property type="entry name" value="FLAGELLAR HOOK-LENGTH CONTROL PROTEIN"/>
    <property type="match status" value="1"/>
</dbReference>
<dbReference type="PRINTS" id="PR01007">
    <property type="entry name" value="FLGHOOKFLIK"/>
</dbReference>
<feature type="compositionally biased region" description="Basic and acidic residues" evidence="4">
    <location>
        <begin position="69"/>
        <end position="99"/>
    </location>
</feature>
<dbReference type="Pfam" id="PF02120">
    <property type="entry name" value="Flg_hook"/>
    <property type="match status" value="1"/>
</dbReference>
<sequence length="386" mass="37805">MSLNTPTPATHAASGATSAPHSAARARSSAGTPHGAGGQGAAGKPSGFAQLLQGAVDEDTTPTAAQAQGHDEVGSKDAAEEPAEHEHRAEAHRPSRDPADDAGSANTPTQAEPAQTPAELVASLRHAGLLAAARARLGVEGRARAAGSAETATAGAADPSQAGAAGLAAGFGARLAAASDAAQGIDIRGMAPTLDALPVNLAPASTEPIGAAAAAGADFSLPSLGEAPAAPAAPAEAPPAQATLAPPPGSAGFPAALGAQLNTWLKDGVQYATLELNPRDMGPIDVRIALRDGHTQVELGADVAATRAALAEALPELAEALGDVGLTLSGGSVSDQTGQHARQGDPEGQRAFSLPGWIAPARGDATADTASRAARPAQRGLIDLVA</sequence>
<dbReference type="RefSeq" id="WP_341429074.1">
    <property type="nucleotide sequence ID" value="NZ_JBBUTG010000032.1"/>
</dbReference>
<comment type="function">
    <text evidence="1">Controls the length of the flagellar hook.</text>
</comment>
<feature type="region of interest" description="Disordered" evidence="4">
    <location>
        <begin position="331"/>
        <end position="353"/>
    </location>
</feature>
<dbReference type="EMBL" id="JBBUTG010000032">
    <property type="protein sequence ID" value="MEK8034647.1"/>
    <property type="molecule type" value="Genomic_DNA"/>
</dbReference>
<dbReference type="InterPro" id="IPR038610">
    <property type="entry name" value="FliK-like_C_sf"/>
</dbReference>
<comment type="similarity">
    <text evidence="2">Belongs to the FliK family.</text>
</comment>